<dbReference type="AlphaFoldDB" id="A0A177C278"/>
<dbReference type="CDD" id="cd03249">
    <property type="entry name" value="ABC_MTABC3_MDL1_MDL2"/>
    <property type="match status" value="2"/>
</dbReference>
<dbReference type="Pfam" id="PF00005">
    <property type="entry name" value="ABC_tran"/>
    <property type="match status" value="2"/>
</dbReference>
<name>A0A177C278_9PLEO</name>
<feature type="transmembrane region" description="Helical" evidence="12">
    <location>
        <begin position="59"/>
        <end position="79"/>
    </location>
</feature>
<dbReference type="SUPFAM" id="SSF90123">
    <property type="entry name" value="ABC transporter transmembrane region"/>
    <property type="match status" value="2"/>
</dbReference>
<keyword evidence="8 12" id="KW-1133">Transmembrane helix</keyword>
<accession>A0A177C278</accession>
<feature type="transmembrane region" description="Helical" evidence="12">
    <location>
        <begin position="851"/>
        <end position="868"/>
    </location>
</feature>
<dbReference type="InterPro" id="IPR003593">
    <property type="entry name" value="AAA+_ATPase"/>
</dbReference>
<evidence type="ECO:0000256" key="2">
    <source>
        <dbReference type="ARBA" id="ARBA00004308"/>
    </source>
</evidence>
<gene>
    <name evidence="15" type="ORF">CC84DRAFT_1168194</name>
</gene>
<dbReference type="InterPro" id="IPR036640">
    <property type="entry name" value="ABC1_TM_sf"/>
</dbReference>
<feature type="transmembrane region" description="Helical" evidence="12">
    <location>
        <begin position="290"/>
        <end position="311"/>
    </location>
</feature>
<dbReference type="Proteomes" id="UP000077069">
    <property type="component" value="Unassembled WGS sequence"/>
</dbReference>
<dbReference type="Gene3D" id="1.20.1560.10">
    <property type="entry name" value="ABC transporter type 1, transmembrane domain"/>
    <property type="match status" value="1"/>
</dbReference>
<comment type="subcellular location">
    <subcellularLocation>
        <location evidence="2">Endomembrane system</location>
    </subcellularLocation>
    <subcellularLocation>
        <location evidence="1">Membrane</location>
        <topology evidence="1">Multi-pass membrane protein</topology>
    </subcellularLocation>
</comment>
<feature type="region of interest" description="Disordered" evidence="11">
    <location>
        <begin position="1"/>
        <end position="38"/>
    </location>
</feature>
<dbReference type="GO" id="GO:0012505">
    <property type="term" value="C:endomembrane system"/>
    <property type="evidence" value="ECO:0007669"/>
    <property type="project" value="UniProtKB-SubCell"/>
</dbReference>
<evidence type="ECO:0000313" key="16">
    <source>
        <dbReference type="Proteomes" id="UP000077069"/>
    </source>
</evidence>
<organism evidence="15 16">
    <name type="scientific">Paraphaeosphaeria sporulosa</name>
    <dbReference type="NCBI Taxonomy" id="1460663"/>
    <lineage>
        <taxon>Eukaryota</taxon>
        <taxon>Fungi</taxon>
        <taxon>Dikarya</taxon>
        <taxon>Ascomycota</taxon>
        <taxon>Pezizomycotina</taxon>
        <taxon>Dothideomycetes</taxon>
        <taxon>Pleosporomycetidae</taxon>
        <taxon>Pleosporales</taxon>
        <taxon>Massarineae</taxon>
        <taxon>Didymosphaeriaceae</taxon>
        <taxon>Paraphaeosphaeria</taxon>
    </lineage>
</organism>
<dbReference type="PROSITE" id="PS50893">
    <property type="entry name" value="ABC_TRANSPORTER_2"/>
    <property type="match status" value="2"/>
</dbReference>
<keyword evidence="7" id="KW-0067">ATP-binding</keyword>
<feature type="transmembrane region" description="Helical" evidence="12">
    <location>
        <begin position="212"/>
        <end position="232"/>
    </location>
</feature>
<protein>
    <submittedName>
        <fullName evidence="15">p-loop containing nucleoside triphosphate hydrolase protein</fullName>
    </submittedName>
</protein>
<keyword evidence="15" id="KW-0378">Hydrolase</keyword>
<keyword evidence="6" id="KW-0547">Nucleotide-binding</keyword>
<feature type="domain" description="ABC transporter" evidence="13">
    <location>
        <begin position="389"/>
        <end position="634"/>
    </location>
</feature>
<dbReference type="FunFam" id="3.40.50.300:FF:000967">
    <property type="entry name" value="ABC multidrug transporter mdr4"/>
    <property type="match status" value="1"/>
</dbReference>
<evidence type="ECO:0000256" key="10">
    <source>
        <dbReference type="ARBA" id="ARBA00023180"/>
    </source>
</evidence>
<feature type="transmembrane region" description="Helical" evidence="12">
    <location>
        <begin position="186"/>
        <end position="206"/>
    </location>
</feature>
<dbReference type="RefSeq" id="XP_018031364.1">
    <property type="nucleotide sequence ID" value="XM_018179336.1"/>
</dbReference>
<reference evidence="15 16" key="1">
    <citation type="submission" date="2016-05" db="EMBL/GenBank/DDBJ databases">
        <title>Comparative analysis of secretome profiles of manganese(II)-oxidizing ascomycete fungi.</title>
        <authorList>
            <consortium name="DOE Joint Genome Institute"/>
            <person name="Zeiner C.A."/>
            <person name="Purvine S.O."/>
            <person name="Zink E.M."/>
            <person name="Wu S."/>
            <person name="Pasa-Tolic L."/>
            <person name="Chaput D.L."/>
            <person name="Haridas S."/>
            <person name="Grigoriev I.V."/>
            <person name="Santelli C.M."/>
            <person name="Hansel C.M."/>
        </authorList>
    </citation>
    <scope>NUCLEOTIDE SEQUENCE [LARGE SCALE GENOMIC DNA]</scope>
    <source>
        <strain evidence="15 16">AP3s5-JAC2a</strain>
    </source>
</reference>
<dbReference type="InParanoid" id="A0A177C278"/>
<dbReference type="InterPro" id="IPR011527">
    <property type="entry name" value="ABC1_TM_dom"/>
</dbReference>
<dbReference type="STRING" id="1460663.A0A177C278"/>
<dbReference type="PROSITE" id="PS50929">
    <property type="entry name" value="ABC_TM1F"/>
    <property type="match status" value="2"/>
</dbReference>
<keyword evidence="4" id="KW-0813">Transport</keyword>
<dbReference type="CDD" id="cd18577">
    <property type="entry name" value="ABC_6TM_Pgp_ABCB1_D1_like"/>
    <property type="match status" value="1"/>
</dbReference>
<feature type="transmembrane region" description="Helical" evidence="12">
    <location>
        <begin position="700"/>
        <end position="725"/>
    </location>
</feature>
<dbReference type="PANTHER" id="PTHR43394:SF1">
    <property type="entry name" value="ATP-BINDING CASSETTE SUB-FAMILY B MEMBER 10, MITOCHONDRIAL"/>
    <property type="match status" value="1"/>
</dbReference>
<dbReference type="GO" id="GO:0016887">
    <property type="term" value="F:ATP hydrolysis activity"/>
    <property type="evidence" value="ECO:0007669"/>
    <property type="project" value="InterPro"/>
</dbReference>
<dbReference type="FunFam" id="3.40.50.300:FF:001530">
    <property type="entry name" value="ABC multidrug transporter (Eurofung)"/>
    <property type="match status" value="1"/>
</dbReference>
<feature type="transmembrane region" description="Helical" evidence="12">
    <location>
        <begin position="931"/>
        <end position="952"/>
    </location>
</feature>
<dbReference type="OrthoDB" id="6500128at2759"/>
<evidence type="ECO:0000256" key="11">
    <source>
        <dbReference type="SAM" id="MobiDB-lite"/>
    </source>
</evidence>
<dbReference type="SUPFAM" id="SSF52540">
    <property type="entry name" value="P-loop containing nucleoside triphosphate hydrolases"/>
    <property type="match status" value="2"/>
</dbReference>
<sequence length="1276" mass="140182">MANNEKAEKNASLNPGDGVTTPNHDARKDDSRAEDPKKEAQGGLHSYLRVFTYADHLSWILNVIAFLAAIGAGAVLPLMDLIFGKFVTTFVRFSTGVLTPAQYRSEVNKYTLYFLYLFVAKFCLFYTHSVLISIAAIRTTKALRVDFVRATLRQNVAYFDSAESGSVTSQVTTSTSNVNNGISEKLTLTIQGLSTFVTAFIIAFAVQWKLTLITISIIPTIIVAVGVCLGFMTKWENEMLEIYGQAGKLAEEVFSTMQTVHAFWLNPLLARKFDQHLLDARVIGMKNSPVYAVLFSTEFFCIYSAYGLAFWRGIRMYVSGEISQPGQVFTVILAVIVAATAMSTIAPQIIALGKGASAAAQLFQVIDRVSEIDSLSEEGLIPEKCAGRVEIQGISFAYPTRPDVQVLQMFSLSVPANSTTALVGASGSGKSTIVGLMERWYDPSAGNIFLDGTRIQDLNLRWLRTNIRLVQQEPVLFSGTVFENVACGLFGTEKGSLPEDQQRKLVVEACKSAYADEFVAQLPQGYDTQIGERAMMLSGGQKQRLAIARSIISDPQVLLLDEATSALDPKAEKMVQQALDSVSKNRTTIVIAHKLSTIKNADNIAVMAKGSIIEQGTHNELLDKKGAYASLVTAQDLGKADGAEETLRHSADDDGEKPTLVRTQTQASMHSQAAVKTGKDGINYNLISCIFIVFWEHRRLWPYFLILIFASLMGGATYPAQAVLFARIATTFEIPGAEAVERGDFYSLMFFVVAIGNLIAYSLIGWFSNVVVQHVSRGYRLEIFNLILKQDMNFFDREENATGALVSNLSTYPTSLLELLGFNVMLIFINVISVLSSCILALVVGWKLGCAVAFGALPLVVFSGYLRIRLEFKLEEQTGKRFASSAALASEAVSAIRTVSSLALERHIIARYAERLQGVARHSMKSLFWTMFWYSFTQSVSFLAMALGFWYGGQLISRGEYNTTQFYTVFIAVIFSGEAAASFFSYTTSMTKAATAANYIFWLRRQTPRVQENPSKPPFNDGNEKDPAHIQVDNVDFAYESRPNANVLKNIDVDVKPGQFVAFVGASGCGKSTAIALFERFYDPTSGCITCDGSTLLDLCPRKYRSHVSLVQQEPVLYQGSIRDNIAMGVDNEVTEAQIEDAAKQANIYTFVASLPNGFNTMCGSRGTQLSGGQRQRIAIARALIRQPRLLLLDEATSALDTESEKIVQAALEKVKDGRTTIAVAHRLSTIKDADVIVVFSKGRVAEVGTHKELLGRRGMYYEMSLGQSLDRSIPA</sequence>
<dbReference type="InterPro" id="IPR003439">
    <property type="entry name" value="ABC_transporter-like_ATP-bd"/>
</dbReference>
<evidence type="ECO:0000259" key="13">
    <source>
        <dbReference type="PROSITE" id="PS50893"/>
    </source>
</evidence>
<dbReference type="PANTHER" id="PTHR43394">
    <property type="entry name" value="ATP-DEPENDENT PERMEASE MDL1, MITOCHONDRIAL"/>
    <property type="match status" value="1"/>
</dbReference>
<dbReference type="GO" id="GO:0005743">
    <property type="term" value="C:mitochondrial inner membrane"/>
    <property type="evidence" value="ECO:0007669"/>
    <property type="project" value="TreeGrafter"/>
</dbReference>
<evidence type="ECO:0000256" key="6">
    <source>
        <dbReference type="ARBA" id="ARBA00022741"/>
    </source>
</evidence>
<evidence type="ECO:0000313" key="15">
    <source>
        <dbReference type="EMBL" id="OAG00999.1"/>
    </source>
</evidence>
<keyword evidence="10" id="KW-0325">Glycoprotein</keyword>
<evidence type="ECO:0000256" key="9">
    <source>
        <dbReference type="ARBA" id="ARBA00023136"/>
    </source>
</evidence>
<feature type="transmembrane region" description="Helical" evidence="12">
    <location>
        <begin position="113"/>
        <end position="137"/>
    </location>
</feature>
<evidence type="ECO:0000256" key="7">
    <source>
        <dbReference type="ARBA" id="ARBA00022840"/>
    </source>
</evidence>
<dbReference type="SMART" id="SM00382">
    <property type="entry name" value="AAA"/>
    <property type="match status" value="2"/>
</dbReference>
<comment type="similarity">
    <text evidence="3">Belongs to the ABC transporter superfamily. ABCB family. Multidrug resistance exporter (TC 3.A.1.201) subfamily.</text>
</comment>
<feature type="transmembrane region" description="Helical" evidence="12">
    <location>
        <begin position="331"/>
        <end position="352"/>
    </location>
</feature>
<dbReference type="Pfam" id="PF00664">
    <property type="entry name" value="ABC_membrane"/>
    <property type="match status" value="2"/>
</dbReference>
<dbReference type="CDD" id="cd18578">
    <property type="entry name" value="ABC_6TM_Pgp_ABCB1_D2_like"/>
    <property type="match status" value="1"/>
</dbReference>
<evidence type="ECO:0000259" key="14">
    <source>
        <dbReference type="PROSITE" id="PS50929"/>
    </source>
</evidence>
<feature type="domain" description="ABC transmembrane type-1" evidence="14">
    <location>
        <begin position="63"/>
        <end position="354"/>
    </location>
</feature>
<dbReference type="InterPro" id="IPR017871">
    <property type="entry name" value="ABC_transporter-like_CS"/>
</dbReference>
<keyword evidence="9 12" id="KW-0472">Membrane</keyword>
<dbReference type="GO" id="GO:0015421">
    <property type="term" value="F:ABC-type oligopeptide transporter activity"/>
    <property type="evidence" value="ECO:0007669"/>
    <property type="project" value="TreeGrafter"/>
</dbReference>
<feature type="transmembrane region" description="Helical" evidence="12">
    <location>
        <begin position="745"/>
        <end position="767"/>
    </location>
</feature>
<proteinExistence type="inferred from homology"/>
<feature type="compositionally biased region" description="Basic and acidic residues" evidence="11">
    <location>
        <begin position="24"/>
        <end position="38"/>
    </location>
</feature>
<dbReference type="InterPro" id="IPR039421">
    <property type="entry name" value="Type_1_exporter"/>
</dbReference>
<feature type="transmembrane region" description="Helical" evidence="12">
    <location>
        <begin position="819"/>
        <end position="845"/>
    </location>
</feature>
<dbReference type="GO" id="GO:0005524">
    <property type="term" value="F:ATP binding"/>
    <property type="evidence" value="ECO:0007669"/>
    <property type="project" value="UniProtKB-KW"/>
</dbReference>
<evidence type="ECO:0000256" key="4">
    <source>
        <dbReference type="ARBA" id="ARBA00022448"/>
    </source>
</evidence>
<dbReference type="FunFam" id="1.20.1560.10:FF:000057">
    <property type="entry name" value="ABC multidrug transporter SitT"/>
    <property type="match status" value="1"/>
</dbReference>
<dbReference type="GeneID" id="28762822"/>
<evidence type="ECO:0000256" key="8">
    <source>
        <dbReference type="ARBA" id="ARBA00022989"/>
    </source>
</evidence>
<keyword evidence="16" id="KW-1185">Reference proteome</keyword>
<dbReference type="Gene3D" id="3.40.50.300">
    <property type="entry name" value="P-loop containing nucleotide triphosphate hydrolases"/>
    <property type="match status" value="2"/>
</dbReference>
<evidence type="ECO:0000256" key="12">
    <source>
        <dbReference type="SAM" id="Phobius"/>
    </source>
</evidence>
<evidence type="ECO:0000256" key="5">
    <source>
        <dbReference type="ARBA" id="ARBA00022692"/>
    </source>
</evidence>
<evidence type="ECO:0000256" key="3">
    <source>
        <dbReference type="ARBA" id="ARBA00007577"/>
    </source>
</evidence>
<dbReference type="PROSITE" id="PS00211">
    <property type="entry name" value="ABC_TRANSPORTER_1"/>
    <property type="match status" value="2"/>
</dbReference>
<dbReference type="GO" id="GO:0090374">
    <property type="term" value="P:oligopeptide export from mitochondrion"/>
    <property type="evidence" value="ECO:0007669"/>
    <property type="project" value="TreeGrafter"/>
</dbReference>
<feature type="domain" description="ABC transporter" evidence="13">
    <location>
        <begin position="1030"/>
        <end position="1267"/>
    </location>
</feature>
<dbReference type="InterPro" id="IPR027417">
    <property type="entry name" value="P-loop_NTPase"/>
</dbReference>
<evidence type="ECO:0000256" key="1">
    <source>
        <dbReference type="ARBA" id="ARBA00004141"/>
    </source>
</evidence>
<feature type="transmembrane region" description="Helical" evidence="12">
    <location>
        <begin position="964"/>
        <end position="984"/>
    </location>
</feature>
<keyword evidence="5 12" id="KW-0812">Transmembrane</keyword>
<feature type="domain" description="ABC transmembrane type-1" evidence="14">
    <location>
        <begin position="705"/>
        <end position="992"/>
    </location>
</feature>
<dbReference type="EMBL" id="KV441558">
    <property type="protein sequence ID" value="OAG00999.1"/>
    <property type="molecule type" value="Genomic_DNA"/>
</dbReference>